<evidence type="ECO:0000313" key="1">
    <source>
        <dbReference type="EMBL" id="CDG03728.1"/>
    </source>
</evidence>
<protein>
    <submittedName>
        <fullName evidence="1">Uncharacterized protein</fullName>
    </submittedName>
</protein>
<evidence type="ECO:0000313" key="2">
    <source>
        <dbReference type="Proteomes" id="UP000015361"/>
    </source>
</evidence>
<comment type="caution">
    <text evidence="1">The sequence shown here is derived from an EMBL/GenBank/DDBJ whole genome shotgun (WGS) entry which is preliminary data.</text>
</comment>
<organism evidence="1 2">
    <name type="scientific">Lactococcus lactis subsp. lactis A12</name>
    <dbReference type="NCBI Taxonomy" id="1137134"/>
    <lineage>
        <taxon>Bacteria</taxon>
        <taxon>Bacillati</taxon>
        <taxon>Bacillota</taxon>
        <taxon>Bacilli</taxon>
        <taxon>Lactobacillales</taxon>
        <taxon>Streptococcaceae</taxon>
        <taxon>Lactococcus</taxon>
    </lineage>
</organism>
<dbReference type="EMBL" id="CBLU010000005">
    <property type="protein sequence ID" value="CDG03728.1"/>
    <property type="molecule type" value="Genomic_DNA"/>
</dbReference>
<accession>S6EWI5</accession>
<proteinExistence type="predicted"/>
<gene>
    <name evidence="1" type="ORF">O9U_11270</name>
</gene>
<reference evidence="1 2" key="1">
    <citation type="journal article" date="2013" name="Appl. Environ. Microbiol.">
        <title>The Carbohydrate Metabolism Signature of Lactococcus lactis Strain A12 Reveals Its Sourdough Ecosystem Origin.</title>
        <authorList>
            <person name="Passerini D."/>
            <person name="Coddeville M."/>
            <person name="Le Bourgeois P."/>
            <person name="Loubiere P."/>
            <person name="Ritzenthaler P."/>
            <person name="Fontagne-Faucher C."/>
            <person name="Daveran-Mingot M.L."/>
            <person name="Cocaign-Bousquet M."/>
        </authorList>
    </citation>
    <scope>NUCLEOTIDE SEQUENCE [LARGE SCALE GENOMIC DNA]</scope>
    <source>
        <strain evidence="1 2">A12</strain>
    </source>
</reference>
<dbReference type="AlphaFoldDB" id="S6EWI5"/>
<name>S6EWI5_LACLL</name>
<dbReference type="Proteomes" id="UP000015361">
    <property type="component" value="Unassembled WGS sequence"/>
</dbReference>
<sequence>MEEFTEQEHEALEMAQTIVEDGNTRYIIESNFLDTVENKKRLISALKTLINSRESQ</sequence>
<dbReference type="RefSeq" id="WP_021721948.1">
    <property type="nucleotide sequence ID" value="NZ_CBLU010000005.1"/>
</dbReference>